<dbReference type="InterPro" id="IPR044966">
    <property type="entry name" value="RPH1"/>
</dbReference>
<protein>
    <submittedName>
        <fullName evidence="2">Uncharacterized protein</fullName>
    </submittedName>
</protein>
<keyword evidence="1" id="KW-1133">Transmembrane helix</keyword>
<accession>Q5K248</accession>
<keyword evidence="1" id="KW-0472">Membrane</keyword>
<dbReference type="EMBL" id="AJ821841">
    <property type="protein sequence ID" value="CAH25381.1"/>
    <property type="molecule type" value="mRNA"/>
</dbReference>
<evidence type="ECO:0000256" key="1">
    <source>
        <dbReference type="SAM" id="Phobius"/>
    </source>
</evidence>
<dbReference type="GO" id="GO:0006952">
    <property type="term" value="P:defense response"/>
    <property type="evidence" value="ECO:0007669"/>
    <property type="project" value="InterPro"/>
</dbReference>
<dbReference type="AlphaFoldDB" id="Q5K248"/>
<dbReference type="PANTHER" id="PTHR36359">
    <property type="entry name" value="PROTEIN RESISTANCE TO PHYTOPHTHORA 1, CHLOROPLASTIC"/>
    <property type="match status" value="1"/>
</dbReference>
<evidence type="ECO:0000313" key="2">
    <source>
        <dbReference type="EMBL" id="CAH25381.1"/>
    </source>
</evidence>
<name>Q5K248_GUITH</name>
<reference evidence="2" key="1">
    <citation type="submission" date="2004-09" db="EMBL/GenBank/DDBJ databases">
        <title>Transport of proteins into multimembranous plastids.</title>
        <authorList>
            <person name="Gould S.B."/>
            <person name="Sommer M.S."/>
            <person name="Hadfi K."/>
            <person name="Zauner S."/>
            <person name="Maier U.G."/>
        </authorList>
    </citation>
    <scope>NUCLEOTIDE SEQUENCE</scope>
</reference>
<feature type="transmembrane region" description="Helical" evidence="1">
    <location>
        <begin position="31"/>
        <end position="51"/>
    </location>
</feature>
<feature type="transmembrane region" description="Helical" evidence="1">
    <location>
        <begin position="72"/>
        <end position="90"/>
    </location>
</feature>
<proteinExistence type="evidence at transcript level"/>
<feature type="transmembrane region" description="Helical" evidence="1">
    <location>
        <begin position="96"/>
        <end position="115"/>
    </location>
</feature>
<feature type="transmembrane region" description="Helical" evidence="1">
    <location>
        <begin position="5"/>
        <end position="25"/>
    </location>
</feature>
<sequence length="147" mass="15991">GTRLVFRGQALISIIIGGALAWNVFPLIDDVPIAARAFGFWTMWLFTIPSLRAVKPLGYPELGIKPGVEKKALNLAFVITPLTTILLPFATKDPGIIYSVNLLVLAACYGIYMVAGEGESGMAKEVEIKGFLKYLDYGTGRERGARK</sequence>
<dbReference type="PANTHER" id="PTHR36359:SF1">
    <property type="entry name" value="PROTEIN RESISTANCE TO PHYTOPHTHORA 1, CHLOROPLASTIC"/>
    <property type="match status" value="1"/>
</dbReference>
<feature type="non-terminal residue" evidence="2">
    <location>
        <position position="1"/>
    </location>
</feature>
<keyword evidence="1" id="KW-0812">Transmembrane</keyword>
<organism evidence="2">
    <name type="scientific">Guillardia theta</name>
    <name type="common">Cryptophyte</name>
    <name type="synonym">Cryptomonas phi</name>
    <dbReference type="NCBI Taxonomy" id="55529"/>
    <lineage>
        <taxon>Eukaryota</taxon>
        <taxon>Cryptophyceae</taxon>
        <taxon>Pyrenomonadales</taxon>
        <taxon>Geminigeraceae</taxon>
        <taxon>Guillardia</taxon>
    </lineage>
</organism>